<dbReference type="SUPFAM" id="SSF52266">
    <property type="entry name" value="SGNH hydrolase"/>
    <property type="match status" value="1"/>
</dbReference>
<gene>
    <name evidence="8" type="ORF">BVC80_379g137</name>
</gene>
<dbReference type="PANTHER" id="PTHR45650:SF4">
    <property type="entry name" value="GDSL-LIKE LIPASE_ACYLHYDROLASE FAMILY PROTEIN, EXPRESSED"/>
    <property type="match status" value="1"/>
</dbReference>
<evidence type="ECO:0000313" key="9">
    <source>
        <dbReference type="Proteomes" id="UP000195402"/>
    </source>
</evidence>
<organism evidence="8 9">
    <name type="scientific">Macleaya cordata</name>
    <name type="common">Five-seeded plume-poppy</name>
    <name type="synonym">Bocconia cordata</name>
    <dbReference type="NCBI Taxonomy" id="56857"/>
    <lineage>
        <taxon>Eukaryota</taxon>
        <taxon>Viridiplantae</taxon>
        <taxon>Streptophyta</taxon>
        <taxon>Embryophyta</taxon>
        <taxon>Tracheophyta</taxon>
        <taxon>Spermatophyta</taxon>
        <taxon>Magnoliopsida</taxon>
        <taxon>Ranunculales</taxon>
        <taxon>Papaveraceae</taxon>
        <taxon>Papaveroideae</taxon>
        <taxon>Macleaya</taxon>
    </lineage>
</organism>
<proteinExistence type="inferred from homology"/>
<evidence type="ECO:0000256" key="3">
    <source>
        <dbReference type="ARBA" id="ARBA00022525"/>
    </source>
</evidence>
<evidence type="ECO:0000256" key="6">
    <source>
        <dbReference type="ARBA" id="ARBA00022963"/>
    </source>
</evidence>
<dbReference type="PANTHER" id="PTHR45650">
    <property type="entry name" value="GDSL-LIKE LIPASE/ACYLHYDROLASE-RELATED"/>
    <property type="match status" value="1"/>
</dbReference>
<dbReference type="Gene3D" id="3.40.50.1110">
    <property type="entry name" value="SGNH hydrolase"/>
    <property type="match status" value="1"/>
</dbReference>
<evidence type="ECO:0000256" key="7">
    <source>
        <dbReference type="ARBA" id="ARBA00023098"/>
    </source>
</evidence>
<dbReference type="InterPro" id="IPR035669">
    <property type="entry name" value="SGNH_plant_lipase-like"/>
</dbReference>
<evidence type="ECO:0000256" key="4">
    <source>
        <dbReference type="ARBA" id="ARBA00022729"/>
    </source>
</evidence>
<sequence>MGYPAFFVLGDSLVDVGNNNYIASLAKANNIPFGIDFIGRKPTGRFTNGRTIHDIIGQELGLKDFIPPYLDPTTVGDVVFHGVNYASAAAGILNDTGNNYGGRINMNAQLDNFANTRQDIISRIGGPAATSLLEKALFSVSIGANDFLNFYLLTDTTFGSSPAQQKPTDSPETFVDTLISRYRLQLTRLYNLDARKIVVANIGPIGCTPYQRDQNPSSTDFCVTSANQLATLFNDRLKNLVKELSSSLVGSKFVYADGYRILLDIIENFQSYGFENYNSGCCHLVGRYGGLVPCISISSVCQNRSKYVFWDSYHPSDAANVIIAKRLLDGDSNDIYPINFRQLFNDQAS</sequence>
<dbReference type="AlphaFoldDB" id="A0A200QT19"/>
<keyword evidence="7" id="KW-0443">Lipid metabolism</keyword>
<keyword evidence="5" id="KW-0378">Hydrolase</keyword>
<reference evidence="8 9" key="1">
    <citation type="journal article" date="2017" name="Mol. Plant">
        <title>The Genome of Medicinal Plant Macleaya cordata Provides New Insights into Benzylisoquinoline Alkaloids Metabolism.</title>
        <authorList>
            <person name="Liu X."/>
            <person name="Liu Y."/>
            <person name="Huang P."/>
            <person name="Ma Y."/>
            <person name="Qing Z."/>
            <person name="Tang Q."/>
            <person name="Cao H."/>
            <person name="Cheng P."/>
            <person name="Zheng Y."/>
            <person name="Yuan Z."/>
            <person name="Zhou Y."/>
            <person name="Liu J."/>
            <person name="Tang Z."/>
            <person name="Zhuo Y."/>
            <person name="Zhang Y."/>
            <person name="Yu L."/>
            <person name="Huang J."/>
            <person name="Yang P."/>
            <person name="Peng Q."/>
            <person name="Zhang J."/>
            <person name="Jiang W."/>
            <person name="Zhang Z."/>
            <person name="Lin K."/>
            <person name="Ro D.K."/>
            <person name="Chen X."/>
            <person name="Xiong X."/>
            <person name="Shang Y."/>
            <person name="Huang S."/>
            <person name="Zeng J."/>
        </authorList>
    </citation>
    <scope>NUCLEOTIDE SEQUENCE [LARGE SCALE GENOMIC DNA]</scope>
    <source>
        <strain evidence="9">cv. BLH2017</strain>
        <tissue evidence="8">Root</tissue>
    </source>
</reference>
<dbReference type="GO" id="GO:0016042">
    <property type="term" value="P:lipid catabolic process"/>
    <property type="evidence" value="ECO:0007669"/>
    <property type="project" value="UniProtKB-KW"/>
</dbReference>
<comment type="subcellular location">
    <subcellularLocation>
        <location evidence="1">Secreted</location>
    </subcellularLocation>
</comment>
<dbReference type="Pfam" id="PF00657">
    <property type="entry name" value="Lipase_GDSL"/>
    <property type="match status" value="1"/>
</dbReference>
<keyword evidence="3" id="KW-0964">Secreted</keyword>
<dbReference type="GO" id="GO:0016788">
    <property type="term" value="F:hydrolase activity, acting on ester bonds"/>
    <property type="evidence" value="ECO:0007669"/>
    <property type="project" value="InterPro"/>
</dbReference>
<dbReference type="OMA" id="DVYHIFS"/>
<dbReference type="Proteomes" id="UP000195402">
    <property type="component" value="Unassembled WGS sequence"/>
</dbReference>
<comment type="caution">
    <text evidence="8">The sequence shown here is derived from an EMBL/GenBank/DDBJ whole genome shotgun (WGS) entry which is preliminary data.</text>
</comment>
<dbReference type="InterPro" id="IPR051238">
    <property type="entry name" value="GDSL_esterase/lipase"/>
</dbReference>
<keyword evidence="4" id="KW-0732">Signal</keyword>
<evidence type="ECO:0000256" key="2">
    <source>
        <dbReference type="ARBA" id="ARBA00008668"/>
    </source>
</evidence>
<dbReference type="InterPro" id="IPR036514">
    <property type="entry name" value="SGNH_hydro_sf"/>
</dbReference>
<evidence type="ECO:0000256" key="5">
    <source>
        <dbReference type="ARBA" id="ARBA00022801"/>
    </source>
</evidence>
<comment type="similarity">
    <text evidence="2">Belongs to the 'GDSL' lipolytic enzyme family.</text>
</comment>
<name>A0A200QT19_MACCD</name>
<dbReference type="InParanoid" id="A0A200QT19"/>
<protein>
    <submittedName>
        <fullName evidence="8">Lipase</fullName>
    </submittedName>
</protein>
<dbReference type="OrthoDB" id="1600564at2759"/>
<keyword evidence="9" id="KW-1185">Reference proteome</keyword>
<dbReference type="GO" id="GO:0005576">
    <property type="term" value="C:extracellular region"/>
    <property type="evidence" value="ECO:0007669"/>
    <property type="project" value="UniProtKB-SubCell"/>
</dbReference>
<dbReference type="CDD" id="cd01837">
    <property type="entry name" value="SGNH_plant_lipase_like"/>
    <property type="match status" value="1"/>
</dbReference>
<accession>A0A200QT19</accession>
<dbReference type="InterPro" id="IPR001087">
    <property type="entry name" value="GDSL"/>
</dbReference>
<evidence type="ECO:0000313" key="8">
    <source>
        <dbReference type="EMBL" id="OVA13599.1"/>
    </source>
</evidence>
<evidence type="ECO:0000256" key="1">
    <source>
        <dbReference type="ARBA" id="ARBA00004613"/>
    </source>
</evidence>
<dbReference type="EMBL" id="MVGT01001110">
    <property type="protein sequence ID" value="OVA13599.1"/>
    <property type="molecule type" value="Genomic_DNA"/>
</dbReference>
<keyword evidence="6" id="KW-0442">Lipid degradation</keyword>